<feature type="domain" description="CBS" evidence="2">
    <location>
        <begin position="368"/>
        <end position="424"/>
    </location>
</feature>
<dbReference type="InterPro" id="IPR000644">
    <property type="entry name" value="CBS_dom"/>
</dbReference>
<dbReference type="PANTHER" id="PTHR43773:SF1">
    <property type="entry name" value="MAGNESIUM TRANSPORTER MGTE"/>
    <property type="match status" value="1"/>
</dbReference>
<dbReference type="SMART" id="SM00116">
    <property type="entry name" value="CBS"/>
    <property type="match status" value="2"/>
</dbReference>
<keyword evidence="1" id="KW-0129">CBS domain</keyword>
<evidence type="ECO:0000259" key="2">
    <source>
        <dbReference type="PROSITE" id="PS51371"/>
    </source>
</evidence>
<evidence type="ECO:0000256" key="1">
    <source>
        <dbReference type="PROSITE-ProRule" id="PRU00703"/>
    </source>
</evidence>
<dbReference type="InterPro" id="IPR038076">
    <property type="entry name" value="MgtE_N_sf"/>
</dbReference>
<dbReference type="GO" id="GO:0015095">
    <property type="term" value="F:magnesium ion transmembrane transporter activity"/>
    <property type="evidence" value="ECO:0007669"/>
    <property type="project" value="InterPro"/>
</dbReference>
<dbReference type="InterPro" id="IPR046342">
    <property type="entry name" value="CBS_dom_sf"/>
</dbReference>
<dbReference type="Proteomes" id="UP000289437">
    <property type="component" value="Unassembled WGS sequence"/>
</dbReference>
<dbReference type="RefSeq" id="WP_128911113.1">
    <property type="nucleotide sequence ID" value="NZ_RDSM01000001.1"/>
</dbReference>
<dbReference type="CDD" id="cd04606">
    <property type="entry name" value="CBS_pair_Mg_transporter"/>
    <property type="match status" value="1"/>
</dbReference>
<dbReference type="OrthoDB" id="9790355at2"/>
<name>A0A4Q0T209_9BACT</name>
<dbReference type="SMART" id="SM00924">
    <property type="entry name" value="MgtE_N"/>
    <property type="match status" value="1"/>
</dbReference>
<dbReference type="Pfam" id="PF03448">
    <property type="entry name" value="MgtE_N"/>
    <property type="match status" value="1"/>
</dbReference>
<dbReference type="GO" id="GO:0016020">
    <property type="term" value="C:membrane"/>
    <property type="evidence" value="ECO:0007669"/>
    <property type="project" value="InterPro"/>
</dbReference>
<gene>
    <name evidence="3" type="ORF">GRAN_0162</name>
</gene>
<evidence type="ECO:0000313" key="4">
    <source>
        <dbReference type="Proteomes" id="UP000289437"/>
    </source>
</evidence>
<reference evidence="4" key="2">
    <citation type="submission" date="2019-02" db="EMBL/GenBank/DDBJ databases">
        <title>Granulicella sibirica sp. nov., a psychrotolerant acidobacterium isolated from an organic soil layer in forested tundra, West Siberia.</title>
        <authorList>
            <person name="Oshkin I.Y."/>
            <person name="Kulichevskaya I.S."/>
            <person name="Rijpstra W.I.C."/>
            <person name="Sinninghe Damste J.S."/>
            <person name="Rakitin A.L."/>
            <person name="Ravin N.V."/>
            <person name="Dedysh S.N."/>
        </authorList>
    </citation>
    <scope>NUCLEOTIDE SEQUENCE [LARGE SCALE GENOMIC DNA]</scope>
    <source>
        <strain evidence="4">AF10</strain>
    </source>
</reference>
<dbReference type="SUPFAM" id="SSF54631">
    <property type="entry name" value="CBS-domain pair"/>
    <property type="match status" value="1"/>
</dbReference>
<dbReference type="AlphaFoldDB" id="A0A4Q0T209"/>
<dbReference type="Pfam" id="PF00571">
    <property type="entry name" value="CBS"/>
    <property type="match status" value="1"/>
</dbReference>
<protein>
    <submittedName>
        <fullName evidence="3">Magnesium transporter</fullName>
    </submittedName>
</protein>
<dbReference type="SUPFAM" id="SSF158791">
    <property type="entry name" value="MgtE N-terminal domain-like"/>
    <property type="match status" value="1"/>
</dbReference>
<dbReference type="InterPro" id="IPR006669">
    <property type="entry name" value="MgtE_transporter"/>
</dbReference>
<comment type="caution">
    <text evidence="3">The sequence shown here is derived from an EMBL/GenBank/DDBJ whole genome shotgun (WGS) entry which is preliminary data.</text>
</comment>
<evidence type="ECO:0000313" key="3">
    <source>
        <dbReference type="EMBL" id="RXH56852.1"/>
    </source>
</evidence>
<sequence>MTKHANERTSVSALMGAKVNGPDGRAFGSVREFAVSPSDDAAHVFGFILRLATGKKNGQPSLIRVSDLVQGGDGLQLRASAEMQEMADAEAYLLLERDLLDQQIIDVNGHKVVRVNDVDLIWEACLDGTDRLSLRIAEVEVGVRGAIRRLLKGLPHGTIDNLSCRIPASVIPWDFVDLIDRDPSRRVKLKIEQNRLSKMHPSDIADILEELGPAERHALFTSLDEEVAAEALEEVDPKMQKALIEDLDSEQVAGIVEEMDPGAAADFLSELSDERSEAILEEMDPEERHEVEELLEFSGDSAAGRMTTDYVSLPEVATVSDAVNALRDFEGDIEVITDIILLDDDQKIRGLIPVVRLLFAEPGAALSALPQGHIVSCRLDANGKKVAELFDKYNLRSLPVVDDDKRLAGVIHAEQVIANLRHKH</sequence>
<accession>A0A4Q0T209</accession>
<dbReference type="Gene3D" id="1.25.60.10">
    <property type="entry name" value="MgtE N-terminal domain-like"/>
    <property type="match status" value="1"/>
</dbReference>
<keyword evidence="4" id="KW-1185">Reference proteome</keyword>
<dbReference type="Gene3D" id="3.10.580.10">
    <property type="entry name" value="CBS-domain"/>
    <property type="match status" value="1"/>
</dbReference>
<reference evidence="3 4" key="1">
    <citation type="submission" date="2018-11" db="EMBL/GenBank/DDBJ databases">
        <authorList>
            <person name="Mardanov A.V."/>
            <person name="Ravin N.V."/>
            <person name="Dedysh S.N."/>
        </authorList>
    </citation>
    <scope>NUCLEOTIDE SEQUENCE [LARGE SCALE GENOMIC DNA]</scope>
    <source>
        <strain evidence="3 4">AF10</strain>
    </source>
</reference>
<dbReference type="PROSITE" id="PS51371">
    <property type="entry name" value="CBS"/>
    <property type="match status" value="1"/>
</dbReference>
<dbReference type="PANTHER" id="PTHR43773">
    <property type="entry name" value="MAGNESIUM TRANSPORTER MGTE"/>
    <property type="match status" value="1"/>
</dbReference>
<dbReference type="EMBL" id="RDSM01000001">
    <property type="protein sequence ID" value="RXH56852.1"/>
    <property type="molecule type" value="Genomic_DNA"/>
</dbReference>
<organism evidence="3 4">
    <name type="scientific">Granulicella sibirica</name>
    <dbReference type="NCBI Taxonomy" id="2479048"/>
    <lineage>
        <taxon>Bacteria</taxon>
        <taxon>Pseudomonadati</taxon>
        <taxon>Acidobacteriota</taxon>
        <taxon>Terriglobia</taxon>
        <taxon>Terriglobales</taxon>
        <taxon>Acidobacteriaceae</taxon>
        <taxon>Granulicella</taxon>
    </lineage>
</organism>
<proteinExistence type="predicted"/>
<dbReference type="InterPro" id="IPR006668">
    <property type="entry name" value="Mg_transptr_MgtE_intracell_dom"/>
</dbReference>